<keyword evidence="1" id="KW-0238">DNA-binding</keyword>
<name>A0A9X2L2J9_9BACT</name>
<comment type="caution">
    <text evidence="3">The sequence shown here is derived from an EMBL/GenBank/DDBJ whole genome shotgun (WGS) entry which is preliminary data.</text>
</comment>
<reference evidence="3" key="1">
    <citation type="submission" date="2022-06" db="EMBL/GenBank/DDBJ databases">
        <title>Gracilimonas sp. CAU 1638 isolated from sea sediment.</title>
        <authorList>
            <person name="Kim W."/>
        </authorList>
    </citation>
    <scope>NUCLEOTIDE SEQUENCE</scope>
    <source>
        <strain evidence="3">CAU 1638</strain>
    </source>
</reference>
<evidence type="ECO:0000313" key="3">
    <source>
        <dbReference type="EMBL" id="MCP9291064.1"/>
    </source>
</evidence>
<dbReference type="RefSeq" id="WP_255133683.1">
    <property type="nucleotide sequence ID" value="NZ_JANDBC010000001.1"/>
</dbReference>
<dbReference type="PANTHER" id="PTHR34860">
    <property type="entry name" value="REPRESSOR-LIKE PROTEIN SSO7C3"/>
    <property type="match status" value="1"/>
</dbReference>
<evidence type="ECO:0000256" key="1">
    <source>
        <dbReference type="PROSITE-ProRule" id="PRU01076"/>
    </source>
</evidence>
<dbReference type="PANTHER" id="PTHR34860:SF6">
    <property type="entry name" value="REPRESSOR-LIKE PROTEIN SSO7C3"/>
    <property type="match status" value="1"/>
</dbReference>
<proteinExistence type="predicted"/>
<dbReference type="EMBL" id="JANDBC010000001">
    <property type="protein sequence ID" value="MCP9291064.1"/>
    <property type="molecule type" value="Genomic_DNA"/>
</dbReference>
<accession>A0A9X2L2J9</accession>
<dbReference type="GO" id="GO:0003677">
    <property type="term" value="F:DNA binding"/>
    <property type="evidence" value="ECO:0007669"/>
    <property type="project" value="UniProtKB-UniRule"/>
</dbReference>
<dbReference type="Proteomes" id="UP001139125">
    <property type="component" value="Unassembled WGS sequence"/>
</dbReference>
<dbReference type="InterPro" id="IPR037914">
    <property type="entry name" value="SpoVT-AbrB_sf"/>
</dbReference>
<organism evidence="3 4">
    <name type="scientific">Gracilimonas sediminicola</name>
    <dbReference type="NCBI Taxonomy" id="2952158"/>
    <lineage>
        <taxon>Bacteria</taxon>
        <taxon>Pseudomonadati</taxon>
        <taxon>Balneolota</taxon>
        <taxon>Balneolia</taxon>
        <taxon>Balneolales</taxon>
        <taxon>Balneolaceae</taxon>
        <taxon>Gracilimonas</taxon>
    </lineage>
</organism>
<evidence type="ECO:0000313" key="4">
    <source>
        <dbReference type="Proteomes" id="UP001139125"/>
    </source>
</evidence>
<dbReference type="Gene3D" id="2.10.260.10">
    <property type="match status" value="1"/>
</dbReference>
<evidence type="ECO:0000259" key="2">
    <source>
        <dbReference type="PROSITE" id="PS51740"/>
    </source>
</evidence>
<dbReference type="PROSITE" id="PS51740">
    <property type="entry name" value="SPOVT_ABRB"/>
    <property type="match status" value="1"/>
</dbReference>
<dbReference type="AlphaFoldDB" id="A0A9X2L2J9"/>
<dbReference type="Pfam" id="PF04014">
    <property type="entry name" value="MazE_antitoxin"/>
    <property type="match status" value="1"/>
</dbReference>
<dbReference type="InterPro" id="IPR007159">
    <property type="entry name" value="SpoVT-AbrB_dom"/>
</dbReference>
<dbReference type="InterPro" id="IPR052975">
    <property type="entry name" value="Repressor-like_regulatory"/>
</dbReference>
<sequence length="84" mass="9774">MPTATITSKGQVTIPKKIRDELGLKPGDKVNFEVDKQGNLNVSKKKYSIDDTYGMLHRENQKSYTVEEMDEKLTEYFKKKYKAR</sequence>
<dbReference type="SMART" id="SM00966">
    <property type="entry name" value="SpoVT_AbrB"/>
    <property type="match status" value="1"/>
</dbReference>
<dbReference type="NCBIfam" id="TIGR01439">
    <property type="entry name" value="lp_hng_hel_AbrB"/>
    <property type="match status" value="1"/>
</dbReference>
<feature type="domain" description="SpoVT-AbrB" evidence="2">
    <location>
        <begin position="1"/>
        <end position="47"/>
    </location>
</feature>
<protein>
    <submittedName>
        <fullName evidence="3">Type II toxin-antitoxin system PrlF family antitoxin</fullName>
    </submittedName>
</protein>
<dbReference type="SUPFAM" id="SSF89447">
    <property type="entry name" value="AbrB/MazE/MraZ-like"/>
    <property type="match status" value="1"/>
</dbReference>
<keyword evidence="4" id="KW-1185">Reference proteome</keyword>
<gene>
    <name evidence="3" type="ORF">NM125_05670</name>
</gene>